<dbReference type="EMBL" id="JANBUO010003585">
    <property type="protein sequence ID" value="KAJ2790236.1"/>
    <property type="molecule type" value="Genomic_DNA"/>
</dbReference>
<evidence type="ECO:0000259" key="2">
    <source>
        <dbReference type="Pfam" id="PF09429"/>
    </source>
</evidence>
<evidence type="ECO:0000313" key="4">
    <source>
        <dbReference type="Proteomes" id="UP001140094"/>
    </source>
</evidence>
<dbReference type="GO" id="GO:0006396">
    <property type="term" value="P:RNA processing"/>
    <property type="evidence" value="ECO:0007669"/>
    <property type="project" value="InterPro"/>
</dbReference>
<protein>
    <recommendedName>
        <fullName evidence="2">Wbp11/ELF5/Saf1 N-terminal domain-containing protein</fullName>
    </recommendedName>
</protein>
<name>A0A9W8HSI7_9FUNG</name>
<dbReference type="InterPro" id="IPR019007">
    <property type="entry name" value="Wbp11/ELF5/Saf1_N"/>
</dbReference>
<feature type="compositionally biased region" description="Basic and acidic residues" evidence="1">
    <location>
        <begin position="14"/>
        <end position="31"/>
    </location>
</feature>
<feature type="non-terminal residue" evidence="3">
    <location>
        <position position="167"/>
    </location>
</feature>
<gene>
    <name evidence="3" type="ORF">H4R20_007045</name>
</gene>
<dbReference type="OrthoDB" id="205569at2759"/>
<feature type="region of interest" description="Disordered" evidence="1">
    <location>
        <begin position="1"/>
        <end position="31"/>
    </location>
</feature>
<evidence type="ECO:0000313" key="3">
    <source>
        <dbReference type="EMBL" id="KAJ2790236.1"/>
    </source>
</evidence>
<accession>A0A9W8HSI7</accession>
<evidence type="ECO:0000256" key="1">
    <source>
        <dbReference type="SAM" id="MobiDB-lite"/>
    </source>
</evidence>
<feature type="compositionally biased region" description="Basic and acidic residues" evidence="1">
    <location>
        <begin position="153"/>
        <end position="167"/>
    </location>
</feature>
<dbReference type="Pfam" id="PF09429">
    <property type="entry name" value="Wbp11"/>
    <property type="match status" value="1"/>
</dbReference>
<organism evidence="3 4">
    <name type="scientific">Coemansia guatemalensis</name>
    <dbReference type="NCBI Taxonomy" id="2761395"/>
    <lineage>
        <taxon>Eukaryota</taxon>
        <taxon>Fungi</taxon>
        <taxon>Fungi incertae sedis</taxon>
        <taxon>Zoopagomycota</taxon>
        <taxon>Kickxellomycotina</taxon>
        <taxon>Kickxellomycetes</taxon>
        <taxon>Kickxellales</taxon>
        <taxon>Kickxellaceae</taxon>
        <taxon>Coemansia</taxon>
    </lineage>
</organism>
<sequence>MAKGSSLGANPAEAYRKQMQKRDAKRNKEVRDKMREANVLYKDTTVMERKIEQFRGILRTRKMTAAENEKLKAMEAELKEVTAKQKEAGITPKKRNTDEKAVGFDPMAAATESKNALVQYASSEEESSDDDTTRQTARIGETIPIEGDIFDTNEDRDSDGEGHGDSS</sequence>
<dbReference type="Proteomes" id="UP001140094">
    <property type="component" value="Unassembled WGS sequence"/>
</dbReference>
<feature type="region of interest" description="Disordered" evidence="1">
    <location>
        <begin position="118"/>
        <end position="167"/>
    </location>
</feature>
<comment type="caution">
    <text evidence="3">The sequence shown here is derived from an EMBL/GenBank/DDBJ whole genome shotgun (WGS) entry which is preliminary data.</text>
</comment>
<keyword evidence="4" id="KW-1185">Reference proteome</keyword>
<feature type="domain" description="Wbp11/ELF5/Saf1 N-terminal" evidence="2">
    <location>
        <begin position="9"/>
        <end position="82"/>
    </location>
</feature>
<feature type="region of interest" description="Disordered" evidence="1">
    <location>
        <begin position="82"/>
        <end position="106"/>
    </location>
</feature>
<reference evidence="3" key="1">
    <citation type="submission" date="2022-07" db="EMBL/GenBank/DDBJ databases">
        <title>Phylogenomic reconstructions and comparative analyses of Kickxellomycotina fungi.</title>
        <authorList>
            <person name="Reynolds N.K."/>
            <person name="Stajich J.E."/>
            <person name="Barry K."/>
            <person name="Grigoriev I.V."/>
            <person name="Crous P."/>
            <person name="Smith M.E."/>
        </authorList>
    </citation>
    <scope>NUCLEOTIDE SEQUENCE</scope>
    <source>
        <strain evidence="3">NRRL 1565</strain>
    </source>
</reference>
<dbReference type="AlphaFoldDB" id="A0A9W8HSI7"/>
<proteinExistence type="predicted"/>